<dbReference type="EMBL" id="CP007155">
    <property type="protein sequence ID" value="AHH93439.1"/>
    <property type="molecule type" value="Genomic_DNA"/>
</dbReference>
<keyword evidence="2" id="KW-1185">Reference proteome</keyword>
<accession>W5W5F3</accession>
<organism evidence="1 2">
    <name type="scientific">Kutzneria albida DSM 43870</name>
    <dbReference type="NCBI Taxonomy" id="1449976"/>
    <lineage>
        <taxon>Bacteria</taxon>
        <taxon>Bacillati</taxon>
        <taxon>Actinomycetota</taxon>
        <taxon>Actinomycetes</taxon>
        <taxon>Pseudonocardiales</taxon>
        <taxon>Pseudonocardiaceae</taxon>
        <taxon>Kutzneria</taxon>
    </lineage>
</organism>
<proteinExistence type="predicted"/>
<gene>
    <name evidence="1" type="ORF">KALB_62</name>
</gene>
<protein>
    <submittedName>
        <fullName evidence="1">Uncharacterized protein</fullName>
    </submittedName>
</protein>
<sequence length="304" mass="33970">MSPMRVLRQLEDALEHGPFERALTLAVDASGLSLHQLQCSLADQGVQISTTTLSYWKNGRSRPERPDSLRGLAVLETVLELEPGALAGLLGPRRPRGRWLDPTVGQMWGGVSYLEPLLTWLDMPSRAPLRRLSLHEALHVGPDRINRRLQIREVLRASEQRVGRTVAMLRGIPGGSPPTLTSTRYCRVGRVRSVAADAFLIAELVFDRQLAEGETTILEYEFEFADTVPDDRYDRRFMQRTSEHLQEVHFSPEALPASCQSYRMDSPTSAEDVLGEVRVDAAHPAHLAQVDVSPGIYGLSWTWA</sequence>
<name>W5W5F3_9PSEU</name>
<reference evidence="1 2" key="1">
    <citation type="journal article" date="2014" name="BMC Genomics">
        <title>Complete genome sequence of producer of the glycopeptide antibiotic Aculeximycin Kutzneria albida DSM 43870T, a representative of minor genus of Pseudonocardiaceae.</title>
        <authorList>
            <person name="Rebets Y."/>
            <person name="Tokovenko B."/>
            <person name="Lushchyk I."/>
            <person name="Ruckert C."/>
            <person name="Zaburannyi N."/>
            <person name="Bechthold A."/>
            <person name="Kalinowski J."/>
            <person name="Luzhetskyy A."/>
        </authorList>
    </citation>
    <scope>NUCLEOTIDE SEQUENCE [LARGE SCALE GENOMIC DNA]</scope>
    <source>
        <strain evidence="1">DSM 43870</strain>
    </source>
</reference>
<dbReference type="AlphaFoldDB" id="W5W5F3"/>
<dbReference type="KEGG" id="kal:KALB_62"/>
<dbReference type="eggNOG" id="ENOG50309MX">
    <property type="taxonomic scope" value="Bacteria"/>
</dbReference>
<evidence type="ECO:0000313" key="1">
    <source>
        <dbReference type="EMBL" id="AHH93439.1"/>
    </source>
</evidence>
<dbReference type="HOGENOM" id="CLU_055999_0_0_11"/>
<evidence type="ECO:0000313" key="2">
    <source>
        <dbReference type="Proteomes" id="UP000019225"/>
    </source>
</evidence>
<dbReference type="STRING" id="1449976.KALB_62"/>
<dbReference type="PATRIC" id="fig|1449976.3.peg.64"/>
<dbReference type="Proteomes" id="UP000019225">
    <property type="component" value="Chromosome"/>
</dbReference>